<keyword evidence="3" id="KW-0648">Protein biosynthesis</keyword>
<feature type="domain" description="MPN" evidence="4">
    <location>
        <begin position="62"/>
        <end position="194"/>
    </location>
</feature>
<reference evidence="5" key="2">
    <citation type="submission" date="2022-01" db="EMBL/GenBank/DDBJ databases">
        <authorList>
            <person name="Hirooka S."/>
            <person name="Miyagishima S.Y."/>
        </authorList>
    </citation>
    <scope>NUCLEOTIDE SEQUENCE</scope>
    <source>
        <strain evidence="5">NBRC 102759</strain>
    </source>
</reference>
<dbReference type="InterPro" id="IPR024969">
    <property type="entry name" value="EIF3F/CSN6-like_C"/>
</dbReference>
<sequence length="339" mass="38306">MSCLWIIFIKEKKMQHMLPVGFHGYPRRMPCPSSQPFCIRAYSRAMNTYLYLRGEKTRSFAVDVHPVVLLNMADHHMRRTEQQHRVIGTLLGRVNVDGTVEITESFPVPHSETAEEVAVDIDYHKTMYELSRRVSTDEVIGWYATGGLPDDNSVLIHEFYCRECTSGIVPVHLLMSGETQSDFGVRAYISCGLKIGDQLLNTEFQPVEVGVISGIPEAVGYEGLLESCRNVEKSDLGSVSLELDNLQSSLQKLHSLLEKVENYVRQVVKGTRKGDISVGRYISDTLSMIPQLDGASIDKLFGDQLRDLLMILYLVKLTWANVRLAEKFLTVEWENTSSQ</sequence>
<dbReference type="InterPro" id="IPR027531">
    <property type="entry name" value="eIF3f"/>
</dbReference>
<dbReference type="EMBL" id="BQMJ01000022">
    <property type="protein sequence ID" value="GJQ11258.1"/>
    <property type="molecule type" value="Genomic_DNA"/>
</dbReference>
<dbReference type="CDD" id="cd08064">
    <property type="entry name" value="MPN_eIF3f"/>
    <property type="match status" value="1"/>
</dbReference>
<protein>
    <recommendedName>
        <fullName evidence="4">MPN domain-containing protein</fullName>
    </recommendedName>
</protein>
<dbReference type="PROSITE" id="PS50249">
    <property type="entry name" value="MPN"/>
    <property type="match status" value="1"/>
</dbReference>
<evidence type="ECO:0000313" key="5">
    <source>
        <dbReference type="EMBL" id="GJQ11258.1"/>
    </source>
</evidence>
<accession>A0A9C7UPV3</accession>
<dbReference type="PANTHER" id="PTHR10540">
    <property type="entry name" value="EUKARYOTIC TRANSLATION INITIATION FACTOR 3 SUBUNIT F-RELATED"/>
    <property type="match status" value="1"/>
</dbReference>
<keyword evidence="1" id="KW-0963">Cytoplasm</keyword>
<reference evidence="5" key="1">
    <citation type="journal article" date="2022" name="Proc. Natl. Acad. Sci. U.S.A.">
        <title>Life cycle and functional genomics of the unicellular red alga Galdieria for elucidating algal and plant evolution and industrial use.</title>
        <authorList>
            <person name="Hirooka S."/>
            <person name="Itabashi T."/>
            <person name="Ichinose T.M."/>
            <person name="Onuma R."/>
            <person name="Fujiwara T."/>
            <person name="Yamashita S."/>
            <person name="Jong L.W."/>
            <person name="Tomita R."/>
            <person name="Iwane A.H."/>
            <person name="Miyagishima S.Y."/>
        </authorList>
    </citation>
    <scope>NUCLEOTIDE SEQUENCE</scope>
    <source>
        <strain evidence="5">NBRC 102759</strain>
    </source>
</reference>
<organism evidence="5 6">
    <name type="scientific">Galdieria partita</name>
    <dbReference type="NCBI Taxonomy" id="83374"/>
    <lineage>
        <taxon>Eukaryota</taxon>
        <taxon>Rhodophyta</taxon>
        <taxon>Bangiophyceae</taxon>
        <taxon>Galdieriales</taxon>
        <taxon>Galdieriaceae</taxon>
        <taxon>Galdieria</taxon>
    </lineage>
</organism>
<dbReference type="Pfam" id="PF13012">
    <property type="entry name" value="MitMem_reg"/>
    <property type="match status" value="1"/>
</dbReference>
<dbReference type="InterPro" id="IPR037518">
    <property type="entry name" value="MPN"/>
</dbReference>
<dbReference type="SMART" id="SM00232">
    <property type="entry name" value="JAB_MPN"/>
    <property type="match status" value="1"/>
</dbReference>
<name>A0A9C7UPV3_9RHOD</name>
<dbReference type="AlphaFoldDB" id="A0A9C7UPV3"/>
<dbReference type="InterPro" id="IPR000555">
    <property type="entry name" value="JAMM/MPN+_dom"/>
</dbReference>
<dbReference type="OrthoDB" id="25498at2759"/>
<evidence type="ECO:0000256" key="2">
    <source>
        <dbReference type="ARBA" id="ARBA00022540"/>
    </source>
</evidence>
<dbReference type="GO" id="GO:0071541">
    <property type="term" value="C:eukaryotic translation initiation factor 3 complex, eIF3m"/>
    <property type="evidence" value="ECO:0007669"/>
    <property type="project" value="TreeGrafter"/>
</dbReference>
<evidence type="ECO:0000313" key="6">
    <source>
        <dbReference type="Proteomes" id="UP001061958"/>
    </source>
</evidence>
<evidence type="ECO:0000259" key="4">
    <source>
        <dbReference type="PROSITE" id="PS50249"/>
    </source>
</evidence>
<comment type="caution">
    <text evidence="5">The sequence shown here is derived from an EMBL/GenBank/DDBJ whole genome shotgun (WGS) entry which is preliminary data.</text>
</comment>
<keyword evidence="2" id="KW-0396">Initiation factor</keyword>
<gene>
    <name evidence="5" type="ORF">GpartN1_g3049.t1</name>
</gene>
<proteinExistence type="predicted"/>
<dbReference type="GO" id="GO:0031369">
    <property type="term" value="F:translation initiation factor binding"/>
    <property type="evidence" value="ECO:0007669"/>
    <property type="project" value="InterPro"/>
</dbReference>
<dbReference type="Pfam" id="PF01398">
    <property type="entry name" value="JAB"/>
    <property type="match status" value="1"/>
</dbReference>
<dbReference type="GO" id="GO:0008237">
    <property type="term" value="F:metallopeptidase activity"/>
    <property type="evidence" value="ECO:0007669"/>
    <property type="project" value="InterPro"/>
</dbReference>
<dbReference type="Proteomes" id="UP001061958">
    <property type="component" value="Unassembled WGS sequence"/>
</dbReference>
<dbReference type="GO" id="GO:0003743">
    <property type="term" value="F:translation initiation factor activity"/>
    <property type="evidence" value="ECO:0007669"/>
    <property type="project" value="UniProtKB-KW"/>
</dbReference>
<keyword evidence="6" id="KW-1185">Reference proteome</keyword>
<evidence type="ECO:0000256" key="3">
    <source>
        <dbReference type="ARBA" id="ARBA00022917"/>
    </source>
</evidence>
<evidence type="ECO:0000256" key="1">
    <source>
        <dbReference type="ARBA" id="ARBA00022490"/>
    </source>
</evidence>
<dbReference type="Gene3D" id="3.40.140.10">
    <property type="entry name" value="Cytidine Deaminase, domain 2"/>
    <property type="match status" value="1"/>
</dbReference>
<dbReference type="PANTHER" id="PTHR10540:SF6">
    <property type="entry name" value="EUKARYOTIC TRANSLATION INITIATION FACTOR 3 SUBUNIT F"/>
    <property type="match status" value="1"/>
</dbReference>